<evidence type="ECO:0000313" key="1">
    <source>
        <dbReference type="EMBL" id="MED6179065.1"/>
    </source>
</evidence>
<evidence type="ECO:0000313" key="2">
    <source>
        <dbReference type="Proteomes" id="UP001341840"/>
    </source>
</evidence>
<gene>
    <name evidence="1" type="ORF">PIB30_113634</name>
</gene>
<name>A0ABU6W1V5_9FABA</name>
<organism evidence="1 2">
    <name type="scientific">Stylosanthes scabra</name>
    <dbReference type="NCBI Taxonomy" id="79078"/>
    <lineage>
        <taxon>Eukaryota</taxon>
        <taxon>Viridiplantae</taxon>
        <taxon>Streptophyta</taxon>
        <taxon>Embryophyta</taxon>
        <taxon>Tracheophyta</taxon>
        <taxon>Spermatophyta</taxon>
        <taxon>Magnoliopsida</taxon>
        <taxon>eudicotyledons</taxon>
        <taxon>Gunneridae</taxon>
        <taxon>Pentapetalae</taxon>
        <taxon>rosids</taxon>
        <taxon>fabids</taxon>
        <taxon>Fabales</taxon>
        <taxon>Fabaceae</taxon>
        <taxon>Papilionoideae</taxon>
        <taxon>50 kb inversion clade</taxon>
        <taxon>dalbergioids sensu lato</taxon>
        <taxon>Dalbergieae</taxon>
        <taxon>Pterocarpus clade</taxon>
        <taxon>Stylosanthes</taxon>
    </lineage>
</organism>
<keyword evidence="2" id="KW-1185">Reference proteome</keyword>
<sequence>MVRCAVTAWLIILEVLDHTGIEFTILLRLSLRPALASLEFVTVIQSQSPTRNTTDK</sequence>
<feature type="non-terminal residue" evidence="1">
    <location>
        <position position="56"/>
    </location>
</feature>
<protein>
    <submittedName>
        <fullName evidence="1">Uncharacterized protein</fullName>
    </submittedName>
</protein>
<dbReference type="Proteomes" id="UP001341840">
    <property type="component" value="Unassembled WGS sequence"/>
</dbReference>
<reference evidence="1 2" key="1">
    <citation type="journal article" date="2023" name="Plants (Basel)">
        <title>Bridging the Gap: Combining Genomics and Transcriptomics Approaches to Understand Stylosanthes scabra, an Orphan Legume from the Brazilian Caatinga.</title>
        <authorList>
            <person name="Ferreira-Neto J.R.C."/>
            <person name="da Silva M.D."/>
            <person name="Binneck E."/>
            <person name="de Melo N.F."/>
            <person name="da Silva R.H."/>
            <person name="de Melo A.L.T.M."/>
            <person name="Pandolfi V."/>
            <person name="Bustamante F.O."/>
            <person name="Brasileiro-Vidal A.C."/>
            <person name="Benko-Iseppon A.M."/>
        </authorList>
    </citation>
    <scope>NUCLEOTIDE SEQUENCE [LARGE SCALE GENOMIC DNA]</scope>
    <source>
        <tissue evidence="1">Leaves</tissue>
    </source>
</reference>
<proteinExistence type="predicted"/>
<accession>A0ABU6W1V5</accession>
<comment type="caution">
    <text evidence="1">The sequence shown here is derived from an EMBL/GenBank/DDBJ whole genome shotgun (WGS) entry which is preliminary data.</text>
</comment>
<dbReference type="EMBL" id="JASCZI010160473">
    <property type="protein sequence ID" value="MED6179065.1"/>
    <property type="molecule type" value="Genomic_DNA"/>
</dbReference>